<dbReference type="InterPro" id="IPR037185">
    <property type="entry name" value="EmrE-like"/>
</dbReference>
<organism evidence="8 10">
    <name type="scientific">Acidipropionibacterium acidipropionici</name>
    <dbReference type="NCBI Taxonomy" id="1748"/>
    <lineage>
        <taxon>Bacteria</taxon>
        <taxon>Bacillati</taxon>
        <taxon>Actinomycetota</taxon>
        <taxon>Actinomycetes</taxon>
        <taxon>Propionibacteriales</taxon>
        <taxon>Propionibacteriaceae</taxon>
        <taxon>Acidipropionibacterium</taxon>
    </lineage>
</organism>
<keyword evidence="4 6" id="KW-1133">Transmembrane helix</keyword>
<evidence type="ECO:0000256" key="6">
    <source>
        <dbReference type="SAM" id="Phobius"/>
    </source>
</evidence>
<dbReference type="EMBL" id="CP014352">
    <property type="protein sequence ID" value="AMS04242.1"/>
    <property type="molecule type" value="Genomic_DNA"/>
</dbReference>
<evidence type="ECO:0000256" key="4">
    <source>
        <dbReference type="ARBA" id="ARBA00022989"/>
    </source>
</evidence>
<evidence type="ECO:0000256" key="5">
    <source>
        <dbReference type="ARBA" id="ARBA00023136"/>
    </source>
</evidence>
<evidence type="ECO:0000313" key="10">
    <source>
        <dbReference type="Proteomes" id="UP000075221"/>
    </source>
</evidence>
<keyword evidence="11" id="KW-1185">Reference proteome</keyword>
<keyword evidence="3 6" id="KW-0812">Transmembrane</keyword>
<feature type="transmembrane region" description="Helical" evidence="6">
    <location>
        <begin position="123"/>
        <end position="141"/>
    </location>
</feature>
<dbReference type="AlphaFoldDB" id="A0A142KDQ4"/>
<comment type="similarity">
    <text evidence="2">Belongs to the EamA transporter family.</text>
</comment>
<accession>A0A142KDQ4</accession>
<dbReference type="OrthoDB" id="9815120at2"/>
<dbReference type="InterPro" id="IPR050638">
    <property type="entry name" value="AA-Vitamin_Transporters"/>
</dbReference>
<dbReference type="RefSeq" id="WP_015070141.1">
    <property type="nucleotide sequence ID" value="NZ_CP013126.1"/>
</dbReference>
<comment type="subcellular location">
    <subcellularLocation>
        <location evidence="1">Membrane</location>
        <topology evidence="1">Multi-pass membrane protein</topology>
    </subcellularLocation>
</comment>
<evidence type="ECO:0000259" key="7">
    <source>
        <dbReference type="Pfam" id="PF00892"/>
    </source>
</evidence>
<dbReference type="Pfam" id="PF00892">
    <property type="entry name" value="EamA"/>
    <property type="match status" value="2"/>
</dbReference>
<feature type="transmembrane region" description="Helical" evidence="6">
    <location>
        <begin position="147"/>
        <end position="165"/>
    </location>
</feature>
<feature type="transmembrane region" description="Helical" evidence="6">
    <location>
        <begin position="74"/>
        <end position="91"/>
    </location>
</feature>
<evidence type="ECO:0000256" key="1">
    <source>
        <dbReference type="ARBA" id="ARBA00004141"/>
    </source>
</evidence>
<reference evidence="8 10" key="2">
    <citation type="submission" date="2016-02" db="EMBL/GenBank/DDBJ databases">
        <title>Complete Genome Sequence of Propionibacterium acidipropionici ATCC 55737.</title>
        <authorList>
            <person name="Luna Flores C.H."/>
            <person name="Nielsen L.K."/>
            <person name="Marcellin E."/>
        </authorList>
    </citation>
    <scope>NUCLEOTIDE SEQUENCE [LARGE SCALE GENOMIC DNA]</scope>
    <source>
        <strain evidence="8 10">ATCC 55737</strain>
    </source>
</reference>
<feature type="transmembrane region" description="Helical" evidence="6">
    <location>
        <begin position="97"/>
        <end position="116"/>
    </location>
</feature>
<evidence type="ECO:0000256" key="3">
    <source>
        <dbReference type="ARBA" id="ARBA00022692"/>
    </source>
</evidence>
<evidence type="ECO:0000313" key="9">
    <source>
        <dbReference type="EMBL" id="AOZ45734.1"/>
    </source>
</evidence>
<dbReference type="PANTHER" id="PTHR32322">
    <property type="entry name" value="INNER MEMBRANE TRANSPORTER"/>
    <property type="match status" value="1"/>
</dbReference>
<feature type="transmembrane region" description="Helical" evidence="6">
    <location>
        <begin position="239"/>
        <end position="259"/>
    </location>
</feature>
<feature type="transmembrane region" description="Helical" evidence="6">
    <location>
        <begin position="265"/>
        <end position="283"/>
    </location>
</feature>
<evidence type="ECO:0000313" key="8">
    <source>
        <dbReference type="EMBL" id="AMS04242.1"/>
    </source>
</evidence>
<dbReference type="EMBL" id="CP015970">
    <property type="protein sequence ID" value="AOZ45734.1"/>
    <property type="molecule type" value="Genomic_DNA"/>
</dbReference>
<protein>
    <recommendedName>
        <fullName evidence="7">EamA domain-containing protein</fullName>
    </recommendedName>
</protein>
<dbReference type="GeneID" id="88086143"/>
<feature type="transmembrane region" description="Helical" evidence="6">
    <location>
        <begin position="35"/>
        <end position="53"/>
    </location>
</feature>
<reference evidence="9 11" key="1">
    <citation type="journal article" date="2016" name="Plant Dis.">
        <title>Improved production of propionic acid using genome shuffling.</title>
        <authorList>
            <person name="Luna-Flores C.H."/>
            <person name="Palfreyman R.W."/>
            <person name="Kromer J.O."/>
            <person name="Nielsen L.K."/>
            <person name="Marcellin E."/>
        </authorList>
    </citation>
    <scope>NUCLEOTIDE SEQUENCE [LARGE SCALE GENOMIC DNA]</scope>
    <source>
        <strain evidence="9 11">F3E8</strain>
    </source>
</reference>
<evidence type="ECO:0000256" key="2">
    <source>
        <dbReference type="ARBA" id="ARBA00007362"/>
    </source>
</evidence>
<gene>
    <name evidence="9" type="ORF">A8L58_02275</name>
    <name evidence="8" type="ORF">AXH35_00805</name>
</gene>
<feature type="domain" description="EamA" evidence="7">
    <location>
        <begin position="149"/>
        <end position="282"/>
    </location>
</feature>
<name>A0A142KDQ4_9ACTN</name>
<dbReference type="Proteomes" id="UP000075221">
    <property type="component" value="Chromosome"/>
</dbReference>
<dbReference type="OMA" id="MWAAYIV"/>
<evidence type="ECO:0000313" key="11">
    <source>
        <dbReference type="Proteomes" id="UP000178666"/>
    </source>
</evidence>
<sequence length="299" mass="31090">MVCAVPGVVYMLAAMLSVQFGGAFAATLIPEIGPLGTVALRLTIATIILIPFARPGLHDRRTGRRHSRGDWIRVVAFAVTLGVMNTSFYFSLRTLPIGVAVTIEFIGPMTMAALGSRTWRDSLAVLLAAAGVVGVSGALNADWSQVSLPGIGFALGAGVAWALYAKASQAVGARWESLRGLTWAMIICSVVILPFGIASAGAELLRPRHLLVGAAVALMSSALPYSLEMYALRKLSTKAYGILTGGEPAVAALAGLLVLSQGLHPLQIVGMVCVISASILVLGHEHHDRSGRAAVAASD</sequence>
<feature type="transmembrane region" description="Helical" evidence="6">
    <location>
        <begin position="177"/>
        <end position="197"/>
    </location>
</feature>
<dbReference type="GO" id="GO:0016020">
    <property type="term" value="C:membrane"/>
    <property type="evidence" value="ECO:0007669"/>
    <property type="project" value="UniProtKB-SubCell"/>
</dbReference>
<proteinExistence type="inferred from homology"/>
<keyword evidence="5 6" id="KW-0472">Membrane</keyword>
<feature type="domain" description="EamA" evidence="7">
    <location>
        <begin position="6"/>
        <end position="138"/>
    </location>
</feature>
<dbReference type="SUPFAM" id="SSF103481">
    <property type="entry name" value="Multidrug resistance efflux transporter EmrE"/>
    <property type="match status" value="2"/>
</dbReference>
<dbReference type="InterPro" id="IPR000620">
    <property type="entry name" value="EamA_dom"/>
</dbReference>
<dbReference type="Proteomes" id="UP000178666">
    <property type="component" value="Chromosome"/>
</dbReference>
<dbReference type="PANTHER" id="PTHR32322:SF2">
    <property type="entry name" value="EAMA DOMAIN-CONTAINING PROTEIN"/>
    <property type="match status" value="1"/>
</dbReference>
<dbReference type="KEGG" id="aaci:ASQ49_14130"/>
<feature type="transmembrane region" description="Helical" evidence="6">
    <location>
        <begin position="209"/>
        <end position="227"/>
    </location>
</feature>